<protein>
    <submittedName>
        <fullName evidence="2">Nuclease-related domain-containing protein</fullName>
    </submittedName>
</protein>
<dbReference type="Gene3D" id="3.40.50.300">
    <property type="entry name" value="P-loop containing nucleotide triphosphate hydrolases"/>
    <property type="match status" value="1"/>
</dbReference>
<evidence type="ECO:0000313" key="2">
    <source>
        <dbReference type="EMBL" id="SIP94349.1"/>
    </source>
</evidence>
<organism evidence="2 3">
    <name type="scientific">Aquipseudomonas alcaligenes</name>
    <name type="common">Pseudomonas alcaligenes</name>
    <dbReference type="NCBI Taxonomy" id="43263"/>
    <lineage>
        <taxon>Bacteria</taxon>
        <taxon>Pseudomonadati</taxon>
        <taxon>Pseudomonadota</taxon>
        <taxon>Gammaproteobacteria</taxon>
        <taxon>Pseudomonadales</taxon>
        <taxon>Pseudomonadaceae</taxon>
        <taxon>Aquipseudomonas</taxon>
    </lineage>
</organism>
<dbReference type="EMBL" id="FTMP01000001">
    <property type="protein sequence ID" value="SIP94349.1"/>
    <property type="molecule type" value="Genomic_DNA"/>
</dbReference>
<evidence type="ECO:0000259" key="1">
    <source>
        <dbReference type="Pfam" id="PF08378"/>
    </source>
</evidence>
<proteinExistence type="predicted"/>
<dbReference type="InterPro" id="IPR011528">
    <property type="entry name" value="NERD"/>
</dbReference>
<dbReference type="RefSeq" id="WP_021702960.1">
    <property type="nucleotide sequence ID" value="NZ_FTMP01000001.1"/>
</dbReference>
<name>A0A1N6NQI5_AQUAC</name>
<dbReference type="Pfam" id="PF13604">
    <property type="entry name" value="AAA_30"/>
    <property type="match status" value="1"/>
</dbReference>
<feature type="domain" description="NERD" evidence="1">
    <location>
        <begin position="16"/>
        <end position="139"/>
    </location>
</feature>
<dbReference type="InterPro" id="IPR027417">
    <property type="entry name" value="P-loop_NTPase"/>
</dbReference>
<dbReference type="Pfam" id="PF08378">
    <property type="entry name" value="NERD"/>
    <property type="match status" value="1"/>
</dbReference>
<dbReference type="Proteomes" id="UP000185841">
    <property type="component" value="Unassembled WGS sequence"/>
</dbReference>
<dbReference type="SUPFAM" id="SSF52540">
    <property type="entry name" value="P-loop containing nucleoside triphosphate hydrolases"/>
    <property type="match status" value="1"/>
</dbReference>
<reference evidence="2 3" key="1">
    <citation type="submission" date="2017-01" db="EMBL/GenBank/DDBJ databases">
        <authorList>
            <person name="Mah S.A."/>
            <person name="Swanson W.J."/>
            <person name="Moy G.W."/>
            <person name="Vacquier V.D."/>
        </authorList>
    </citation>
    <scope>NUCLEOTIDE SEQUENCE [LARGE SCALE GENOMIC DNA]</scope>
    <source>
        <strain evidence="2 3">RU36E</strain>
    </source>
</reference>
<dbReference type="AlphaFoldDB" id="A0A1N6NQI5"/>
<gene>
    <name evidence="2" type="ORF">SAMN05878282_101473</name>
</gene>
<evidence type="ECO:0000313" key="3">
    <source>
        <dbReference type="Proteomes" id="UP000185841"/>
    </source>
</evidence>
<accession>A0A1N6NQI5</accession>
<sequence length="792" mass="89062">MARFFPVFDQAEFRSKGEYTLFQELAALDDNFTVIHSLPWLLGRTKRVFSQELQAYLQVSINRKHLSGEVDFVILHAELGMLCIETKSGLYKPSGVRFIHERDGYEIDPLNQVRDNTFVLTKMLQSWQLKCPVGYAVHFPDFDLESSQIASAYVPLDRPIPDGILILQKHRRDMPARILQLMAHWKAALNYGVQDNFGREVEQFLDAVWPREVRDGYLGRKIVADGALWLRLDDKQASQVSLCLDTDQRLIAGFSGSGKTLIARSLAEQFALQGLKVLFLLKNRQITQKVARQLSRFGRSVTVQTFHSYCESLGIRNRENRAVEPNYDKHHLALHGTVDHQYAALIVDEAQALNEDDHLALRDHFANARKFVFADELQVLPGIEKGCSYRFLEDAYGERFFYLTTVYRNPGGITQTMMGMRPPNHEVYSPRPTSKQDLSRSISWDVSKSVQTITADFTKAGVTKQDMIVLSQFSLTLEGSDVSCSTISAYRGMEKPVVIVVAGFEMDDTTLACALGRATTCAYIIVPIDMLIGLRSVKSDFLRNGLKNTSRAVFLEKDARDQAPRFIDNRVQKYAGLIGRHEVFGEGFVYASLWRRWIYEGGTKWNSRGAQLWGWWLSLSTSLRISGVDHAHNGLTDGILRICAKCNNTTPHEVLGGCQTCQATPLDEDRVSEIVLQAADLGSVRSTSKGQSIIEVAALVGDYHFPGAHDIVRGITEVDFLALATTIVEFRMRREAAVATKSQMVRWLCEVLVVDDLVGSLESLVGRTISSLCAQKLIVKIDTGKYRLTDLP</sequence>